<reference evidence="2 3" key="1">
    <citation type="submission" date="2019-08" db="EMBL/GenBank/DDBJ databases">
        <title>Deep-cultivation of Planctomycetes and their phenomic and genomic characterization uncovers novel biology.</title>
        <authorList>
            <person name="Wiegand S."/>
            <person name="Jogler M."/>
            <person name="Boedeker C."/>
            <person name="Pinto D."/>
            <person name="Vollmers J."/>
            <person name="Rivas-Marin E."/>
            <person name="Kohn T."/>
            <person name="Peeters S.H."/>
            <person name="Heuer A."/>
            <person name="Rast P."/>
            <person name="Oberbeckmann S."/>
            <person name="Bunk B."/>
            <person name="Jeske O."/>
            <person name="Meyerdierks A."/>
            <person name="Storesund J.E."/>
            <person name="Kallscheuer N."/>
            <person name="Luecker S."/>
            <person name="Lage O.M."/>
            <person name="Pohl T."/>
            <person name="Merkel B.J."/>
            <person name="Hornburger P."/>
            <person name="Mueller R.-W."/>
            <person name="Bruemmer F."/>
            <person name="Labrenz M."/>
            <person name="Spormann A.M."/>
            <person name="Op Den Camp H."/>
            <person name="Overmann J."/>
            <person name="Amann R."/>
            <person name="Jetten M.S.M."/>
            <person name="Mascher T."/>
            <person name="Medema M.H."/>
            <person name="Devos D.P."/>
            <person name="Kaster A.-K."/>
            <person name="Ovreas L."/>
            <person name="Rohde M."/>
            <person name="Galperin M.Y."/>
            <person name="Jogler C."/>
        </authorList>
    </citation>
    <scope>NUCLEOTIDE SEQUENCE [LARGE SCALE GENOMIC DNA]</scope>
    <source>
        <strain evidence="2 3">LF1</strain>
    </source>
</reference>
<comment type="caution">
    <text evidence="2">The sequence shown here is derived from an EMBL/GenBank/DDBJ whole genome shotgun (WGS) entry which is preliminary data.</text>
</comment>
<accession>A0A5B1CG76</accession>
<gene>
    <name evidence="2" type="ORF">LF1_07700</name>
</gene>
<evidence type="ECO:0000256" key="1">
    <source>
        <dbReference type="SAM" id="MobiDB-lite"/>
    </source>
</evidence>
<feature type="compositionally biased region" description="Basic residues" evidence="1">
    <location>
        <begin position="1"/>
        <end position="10"/>
    </location>
</feature>
<proteinExistence type="predicted"/>
<name>A0A5B1CG76_9BACT</name>
<feature type="compositionally biased region" description="Basic and acidic residues" evidence="1">
    <location>
        <begin position="11"/>
        <end position="20"/>
    </location>
</feature>
<dbReference type="EMBL" id="VRLW01000001">
    <property type="protein sequence ID" value="KAA1258254.1"/>
    <property type="molecule type" value="Genomic_DNA"/>
</dbReference>
<dbReference type="AlphaFoldDB" id="A0A5B1CG76"/>
<keyword evidence="3" id="KW-1185">Reference proteome</keyword>
<sequence>MSRGKRTRKRPSGDRNDENRDGRWLKFWTAILHFAAATVKALF</sequence>
<evidence type="ECO:0000313" key="3">
    <source>
        <dbReference type="Proteomes" id="UP000322699"/>
    </source>
</evidence>
<protein>
    <submittedName>
        <fullName evidence="2">Uncharacterized protein</fullName>
    </submittedName>
</protein>
<organism evidence="2 3">
    <name type="scientific">Rubripirellula obstinata</name>
    <dbReference type="NCBI Taxonomy" id="406547"/>
    <lineage>
        <taxon>Bacteria</taxon>
        <taxon>Pseudomonadati</taxon>
        <taxon>Planctomycetota</taxon>
        <taxon>Planctomycetia</taxon>
        <taxon>Pirellulales</taxon>
        <taxon>Pirellulaceae</taxon>
        <taxon>Rubripirellula</taxon>
    </lineage>
</organism>
<feature type="region of interest" description="Disordered" evidence="1">
    <location>
        <begin position="1"/>
        <end position="20"/>
    </location>
</feature>
<dbReference type="Proteomes" id="UP000322699">
    <property type="component" value="Unassembled WGS sequence"/>
</dbReference>
<evidence type="ECO:0000313" key="2">
    <source>
        <dbReference type="EMBL" id="KAA1258254.1"/>
    </source>
</evidence>